<dbReference type="Proteomes" id="UP001347796">
    <property type="component" value="Unassembled WGS sequence"/>
</dbReference>
<dbReference type="Pfam" id="PF13561">
    <property type="entry name" value="adh_short_C2"/>
    <property type="match status" value="1"/>
</dbReference>
<evidence type="ECO:0000313" key="3">
    <source>
        <dbReference type="Proteomes" id="UP001347796"/>
    </source>
</evidence>
<dbReference type="EMBL" id="JAZGQO010000006">
    <property type="protein sequence ID" value="KAK6185479.1"/>
    <property type="molecule type" value="Genomic_DNA"/>
</dbReference>
<dbReference type="Gene3D" id="3.40.50.720">
    <property type="entry name" value="NAD(P)-binding Rossmann-like Domain"/>
    <property type="match status" value="1"/>
</dbReference>
<reference evidence="2 3" key="1">
    <citation type="submission" date="2024-01" db="EMBL/GenBank/DDBJ databases">
        <title>The genome of the rayed Mediterranean limpet Patella caerulea (Linnaeus, 1758).</title>
        <authorList>
            <person name="Anh-Thu Weber A."/>
            <person name="Halstead-Nussloch G."/>
        </authorList>
    </citation>
    <scope>NUCLEOTIDE SEQUENCE [LARGE SCALE GENOMIC DNA]</scope>
    <source>
        <strain evidence="2">AATW-2023a</strain>
        <tissue evidence="2">Whole specimen</tissue>
    </source>
</reference>
<evidence type="ECO:0000313" key="2">
    <source>
        <dbReference type="EMBL" id="KAK6185479.1"/>
    </source>
</evidence>
<dbReference type="InterPro" id="IPR002347">
    <property type="entry name" value="SDR_fam"/>
</dbReference>
<protein>
    <recommendedName>
        <fullName evidence="4">Dehydrogenase/reductase SDR family member 4</fullName>
    </recommendedName>
</protein>
<sequence length="253" mass="27207">MARKLLGKVAIVTASTDGIGFAIARRLGQDGAKVMISSRKQENVDHAVQTLKKEHLDVEGVVCHVGKTSDRTNLVEKTVERFGGIDILVSNAAVNPYFGPMMKIKEDAWDKIFDINVKATFLLCQETVPHIIKRGSGSIVLVSSIAGYVPLSLLGPYGVSKTALFGLAKAMVPELAQSKIRVNVLAPGIIKTKFSEALWKNEGAYKMALQQIPLGRMAEPEECAGTVSFLASDDSSYITGETILVTGGMTARL</sequence>
<comment type="similarity">
    <text evidence="1">Belongs to the short-chain dehydrogenases/reductases (SDR) family.</text>
</comment>
<dbReference type="PANTHER" id="PTHR43943">
    <property type="entry name" value="DEHYDROGENASE/REDUCTASE (SDR FAMILY) MEMBER 4"/>
    <property type="match status" value="1"/>
</dbReference>
<dbReference type="NCBIfam" id="NF005559">
    <property type="entry name" value="PRK07231.1"/>
    <property type="match status" value="1"/>
</dbReference>
<organism evidence="2 3">
    <name type="scientific">Patella caerulea</name>
    <name type="common">Rayed Mediterranean limpet</name>
    <dbReference type="NCBI Taxonomy" id="87958"/>
    <lineage>
        <taxon>Eukaryota</taxon>
        <taxon>Metazoa</taxon>
        <taxon>Spiralia</taxon>
        <taxon>Lophotrochozoa</taxon>
        <taxon>Mollusca</taxon>
        <taxon>Gastropoda</taxon>
        <taxon>Patellogastropoda</taxon>
        <taxon>Patelloidea</taxon>
        <taxon>Patellidae</taxon>
        <taxon>Patella</taxon>
    </lineage>
</organism>
<dbReference type="PANTHER" id="PTHR43943:SF2">
    <property type="entry name" value="DEHYDROGENASE_REDUCTASE 4"/>
    <property type="match status" value="1"/>
</dbReference>
<name>A0AAN8K6J6_PATCE</name>
<evidence type="ECO:0008006" key="4">
    <source>
        <dbReference type="Google" id="ProtNLM"/>
    </source>
</evidence>
<dbReference type="PRINTS" id="PR00080">
    <property type="entry name" value="SDRFAMILY"/>
</dbReference>
<gene>
    <name evidence="2" type="ORF">SNE40_007701</name>
</gene>
<keyword evidence="3" id="KW-1185">Reference proteome</keyword>
<dbReference type="GO" id="GO:0004090">
    <property type="term" value="F:carbonyl reductase (NADPH) activity"/>
    <property type="evidence" value="ECO:0007669"/>
    <property type="project" value="TreeGrafter"/>
</dbReference>
<accession>A0AAN8K6J6</accession>
<proteinExistence type="inferred from homology"/>
<dbReference type="PRINTS" id="PR00081">
    <property type="entry name" value="GDHRDH"/>
</dbReference>
<dbReference type="AlphaFoldDB" id="A0AAN8K6J6"/>
<evidence type="ECO:0000256" key="1">
    <source>
        <dbReference type="ARBA" id="ARBA00006484"/>
    </source>
</evidence>
<dbReference type="FunFam" id="3.40.50.720:FF:000084">
    <property type="entry name" value="Short-chain dehydrogenase reductase"/>
    <property type="match status" value="1"/>
</dbReference>
<dbReference type="SUPFAM" id="SSF51735">
    <property type="entry name" value="NAD(P)-binding Rossmann-fold domains"/>
    <property type="match status" value="1"/>
</dbReference>
<dbReference type="InterPro" id="IPR036291">
    <property type="entry name" value="NAD(P)-bd_dom_sf"/>
</dbReference>
<comment type="caution">
    <text evidence="2">The sequence shown here is derived from an EMBL/GenBank/DDBJ whole genome shotgun (WGS) entry which is preliminary data.</text>
</comment>